<dbReference type="PANTHER" id="PTHR31672">
    <property type="entry name" value="BNACNNG10540D PROTEIN"/>
    <property type="match status" value="1"/>
</dbReference>
<dbReference type="AlphaFoldDB" id="A0A2G5DQV5"/>
<evidence type="ECO:0000259" key="2">
    <source>
        <dbReference type="Pfam" id="PF08268"/>
    </source>
</evidence>
<sequence length="415" mass="47322">MERLTKDLTLNIFSRLPVCSLLGCKCVSKYWFNVISDPILSTLRNELTTNSIIEAIVVTHPFDLTANQLYFVAEKKQQEEEATAIIKKKIDLSFIQDDTSKLNVSLVGVCNGLLCLVNIRVIAYRRGGDIDPYESIFVLNPITGDHQELTPKFENPIPRDGLQTACILLEFGFDDIHRVFKVIAFIFRYDSSIDDEIDNDVVYVNDVDMTEMQVYTIGGNNLWRREFGNVPYILRYRFGKVSNVFVNGCLHWITRTLVQNSVDYKLLIMSFNLGSEDFGVIQTPEEIVMELPYLVMQSNYYALAVLDNCLSLVDSMHDNNLDIWLRKSDNGNESWIKYFSIQKELILERGISQVMPIKLKMNGEILLLAHYRLVVYNARNKTCRPFASDEGPEGISGARAFPFVGSFIKVAGNEP</sequence>
<proteinExistence type="predicted"/>
<evidence type="ECO:0000259" key="1">
    <source>
        <dbReference type="Pfam" id="PF00646"/>
    </source>
</evidence>
<evidence type="ECO:0008006" key="5">
    <source>
        <dbReference type="Google" id="ProtNLM"/>
    </source>
</evidence>
<dbReference type="InParanoid" id="A0A2G5DQV5"/>
<dbReference type="InterPro" id="IPR013187">
    <property type="entry name" value="F-box-assoc_dom_typ3"/>
</dbReference>
<dbReference type="Pfam" id="PF08268">
    <property type="entry name" value="FBA_3"/>
    <property type="match status" value="1"/>
</dbReference>
<evidence type="ECO:0000313" key="3">
    <source>
        <dbReference type="EMBL" id="PIA45905.1"/>
    </source>
</evidence>
<dbReference type="InterPro" id="IPR050796">
    <property type="entry name" value="SCF_F-box_component"/>
</dbReference>
<dbReference type="InterPro" id="IPR017451">
    <property type="entry name" value="F-box-assoc_interact_dom"/>
</dbReference>
<feature type="domain" description="F-box" evidence="1">
    <location>
        <begin position="3"/>
        <end position="39"/>
    </location>
</feature>
<dbReference type="OrthoDB" id="1414876at2759"/>
<protein>
    <recommendedName>
        <fullName evidence="5">F-box domain-containing protein</fullName>
    </recommendedName>
</protein>
<feature type="domain" description="F-box associated beta-propeller type 3" evidence="2">
    <location>
        <begin position="68"/>
        <end position="384"/>
    </location>
</feature>
<gene>
    <name evidence="3" type="ORF">AQUCO_01600273v1</name>
</gene>
<dbReference type="EMBL" id="KZ305033">
    <property type="protein sequence ID" value="PIA45905.1"/>
    <property type="molecule type" value="Genomic_DNA"/>
</dbReference>
<evidence type="ECO:0000313" key="4">
    <source>
        <dbReference type="Proteomes" id="UP000230069"/>
    </source>
</evidence>
<dbReference type="NCBIfam" id="TIGR01640">
    <property type="entry name" value="F_box_assoc_1"/>
    <property type="match status" value="1"/>
</dbReference>
<dbReference type="InterPro" id="IPR036047">
    <property type="entry name" value="F-box-like_dom_sf"/>
</dbReference>
<name>A0A2G5DQV5_AQUCA</name>
<dbReference type="InterPro" id="IPR001810">
    <property type="entry name" value="F-box_dom"/>
</dbReference>
<dbReference type="Pfam" id="PF00646">
    <property type="entry name" value="F-box"/>
    <property type="match status" value="1"/>
</dbReference>
<dbReference type="Gene3D" id="1.20.1280.50">
    <property type="match status" value="1"/>
</dbReference>
<dbReference type="STRING" id="218851.A0A2G5DQV5"/>
<reference evidence="3 4" key="1">
    <citation type="submission" date="2017-09" db="EMBL/GenBank/DDBJ databases">
        <title>WGS assembly of Aquilegia coerulea Goldsmith.</title>
        <authorList>
            <person name="Hodges S."/>
            <person name="Kramer E."/>
            <person name="Nordborg M."/>
            <person name="Tomkins J."/>
            <person name="Borevitz J."/>
            <person name="Derieg N."/>
            <person name="Yan J."/>
            <person name="Mihaltcheva S."/>
            <person name="Hayes R.D."/>
            <person name="Rokhsar D."/>
        </authorList>
    </citation>
    <scope>NUCLEOTIDE SEQUENCE [LARGE SCALE GENOMIC DNA]</scope>
    <source>
        <strain evidence="4">cv. Goldsmith</strain>
    </source>
</reference>
<accession>A0A2G5DQV5</accession>
<dbReference type="SUPFAM" id="SSF81383">
    <property type="entry name" value="F-box domain"/>
    <property type="match status" value="1"/>
</dbReference>
<keyword evidence="4" id="KW-1185">Reference proteome</keyword>
<dbReference type="PANTHER" id="PTHR31672:SF13">
    <property type="entry name" value="F-BOX PROTEIN CPR30-LIKE"/>
    <property type="match status" value="1"/>
</dbReference>
<organism evidence="3 4">
    <name type="scientific">Aquilegia coerulea</name>
    <name type="common">Rocky mountain columbine</name>
    <dbReference type="NCBI Taxonomy" id="218851"/>
    <lineage>
        <taxon>Eukaryota</taxon>
        <taxon>Viridiplantae</taxon>
        <taxon>Streptophyta</taxon>
        <taxon>Embryophyta</taxon>
        <taxon>Tracheophyta</taxon>
        <taxon>Spermatophyta</taxon>
        <taxon>Magnoliopsida</taxon>
        <taxon>Ranunculales</taxon>
        <taxon>Ranunculaceae</taxon>
        <taxon>Thalictroideae</taxon>
        <taxon>Aquilegia</taxon>
    </lineage>
</organism>
<dbReference type="Proteomes" id="UP000230069">
    <property type="component" value="Unassembled WGS sequence"/>
</dbReference>